<dbReference type="EMBL" id="JABELV010000139">
    <property type="protein sequence ID" value="KAG7529710.1"/>
    <property type="molecule type" value="Genomic_DNA"/>
</dbReference>
<name>A0A8K0JI52_9TREE</name>
<gene>
    <name evidence="1" type="ORF">FFLO_05471</name>
</gene>
<protein>
    <submittedName>
        <fullName evidence="1">Uncharacterized protein</fullName>
    </submittedName>
</protein>
<sequence>MALVRHLRVTPHVDEGDAKQGYVCMTNTGQHNKCDLVIGTVDQQYRLAYEPGTALVLFSHDNAMNWLPV</sequence>
<dbReference type="Proteomes" id="UP000812966">
    <property type="component" value="Unassembled WGS sequence"/>
</dbReference>
<dbReference type="AlphaFoldDB" id="A0A8K0JI52"/>
<keyword evidence="2" id="KW-1185">Reference proteome</keyword>
<accession>A0A8K0JI52</accession>
<proteinExistence type="predicted"/>
<organism evidence="1 2">
    <name type="scientific">Filobasidium floriforme</name>
    <dbReference type="NCBI Taxonomy" id="5210"/>
    <lineage>
        <taxon>Eukaryota</taxon>
        <taxon>Fungi</taxon>
        <taxon>Dikarya</taxon>
        <taxon>Basidiomycota</taxon>
        <taxon>Agaricomycotina</taxon>
        <taxon>Tremellomycetes</taxon>
        <taxon>Filobasidiales</taxon>
        <taxon>Filobasidiaceae</taxon>
        <taxon>Filobasidium</taxon>
    </lineage>
</organism>
<comment type="caution">
    <text evidence="1">The sequence shown here is derived from an EMBL/GenBank/DDBJ whole genome shotgun (WGS) entry which is preliminary data.</text>
</comment>
<evidence type="ECO:0000313" key="2">
    <source>
        <dbReference type="Proteomes" id="UP000812966"/>
    </source>
</evidence>
<evidence type="ECO:0000313" key="1">
    <source>
        <dbReference type="EMBL" id="KAG7529710.1"/>
    </source>
</evidence>
<reference evidence="1" key="1">
    <citation type="submission" date="2020-04" db="EMBL/GenBank/DDBJ databases">
        <title>Analysis of mating type loci in Filobasidium floriforme.</title>
        <authorList>
            <person name="Nowrousian M."/>
        </authorList>
    </citation>
    <scope>NUCLEOTIDE SEQUENCE</scope>
    <source>
        <strain evidence="1">CBS 6242</strain>
    </source>
</reference>